<proteinExistence type="predicted"/>
<protein>
    <submittedName>
        <fullName evidence="2">Phosphatidylinositol N-acetylglucosaminyltransferase subunit gpi1</fullName>
    </submittedName>
</protein>
<gene>
    <name evidence="2" type="primary">GPI1</name>
    <name evidence="2" type="ORF">BGW38_003739</name>
</gene>
<feature type="transmembrane region" description="Helical" evidence="1">
    <location>
        <begin position="136"/>
        <end position="156"/>
    </location>
</feature>
<evidence type="ECO:0000313" key="2">
    <source>
        <dbReference type="EMBL" id="KAF9585141.1"/>
    </source>
</evidence>
<dbReference type="EMBL" id="JAABOA010000246">
    <property type="protein sequence ID" value="KAF9585141.1"/>
    <property type="molecule type" value="Genomic_DNA"/>
</dbReference>
<dbReference type="Proteomes" id="UP000780801">
    <property type="component" value="Unassembled WGS sequence"/>
</dbReference>
<dbReference type="AlphaFoldDB" id="A0A9P6G2H9"/>
<dbReference type="PANTHER" id="PTHR21329">
    <property type="entry name" value="PHOSPHATIDYLINOSITOL N-ACETYLGLUCOSAMINYLTRANSFERASE SUBUNIT Q-RELATED"/>
    <property type="match status" value="1"/>
</dbReference>
<dbReference type="Pfam" id="PF05024">
    <property type="entry name" value="Gpi1"/>
    <property type="match status" value="1"/>
</dbReference>
<accession>A0A9P6G2H9</accession>
<dbReference type="GO" id="GO:0016757">
    <property type="term" value="F:glycosyltransferase activity"/>
    <property type="evidence" value="ECO:0007669"/>
    <property type="project" value="UniProtKB-KW"/>
</dbReference>
<dbReference type="OrthoDB" id="70250at2759"/>
<feature type="transmembrane region" description="Helical" evidence="1">
    <location>
        <begin position="45"/>
        <end position="65"/>
    </location>
</feature>
<sequence>MVKDITTTGQQIDLRLQQACFWPWQYFMARRRAWTNTSITRAQYISMWLVANDVIIGIAFGSFLISNNAYMTDVLQRYDYTIDTISAVLEWLTSKNEYPAGLKLNPELNPFLGQLFKWLIDIWADFIISLQPFVPIIINMIGLSGAFGATMSLSLISDLLAFTSLHIYWFYLVAARIFHWQLMILYSLFNLFRVKDPDRLPGGLRLEVCPERFFFDRATPLRWVVSSFRSASADYPAHYDVASSNYKYPRATGAKIGSSALSGTLPLDNPAQHAQGGFSTGLSCELNSRGHQHVYGVQEQCLKDENRSRASDVLYRDPVSFNSLYLDYDTMPRSVSYLMLSSKDQQTHQLVLLLPRSRFTIQSIKPTLSDFWVFCEDILLNNNEKP</sequence>
<dbReference type="GO" id="GO:0006506">
    <property type="term" value="P:GPI anchor biosynthetic process"/>
    <property type="evidence" value="ECO:0007669"/>
    <property type="project" value="InterPro"/>
</dbReference>
<evidence type="ECO:0000256" key="1">
    <source>
        <dbReference type="SAM" id="Phobius"/>
    </source>
</evidence>
<keyword evidence="2" id="KW-0328">Glycosyltransferase</keyword>
<dbReference type="GO" id="GO:0016020">
    <property type="term" value="C:membrane"/>
    <property type="evidence" value="ECO:0007669"/>
    <property type="project" value="InterPro"/>
</dbReference>
<dbReference type="GO" id="GO:0005783">
    <property type="term" value="C:endoplasmic reticulum"/>
    <property type="evidence" value="ECO:0007669"/>
    <property type="project" value="TreeGrafter"/>
</dbReference>
<name>A0A9P6G2H9_9FUNG</name>
<keyword evidence="1" id="KW-0812">Transmembrane</keyword>
<keyword evidence="2" id="KW-0808">Transferase</keyword>
<dbReference type="InterPro" id="IPR007720">
    <property type="entry name" value="PigQ/GPI1"/>
</dbReference>
<comment type="caution">
    <text evidence="2">The sequence shown here is derived from an EMBL/GenBank/DDBJ whole genome shotgun (WGS) entry which is preliminary data.</text>
</comment>
<keyword evidence="1" id="KW-0472">Membrane</keyword>
<organism evidence="2 3">
    <name type="scientific">Lunasporangiospora selenospora</name>
    <dbReference type="NCBI Taxonomy" id="979761"/>
    <lineage>
        <taxon>Eukaryota</taxon>
        <taxon>Fungi</taxon>
        <taxon>Fungi incertae sedis</taxon>
        <taxon>Mucoromycota</taxon>
        <taxon>Mortierellomycotina</taxon>
        <taxon>Mortierellomycetes</taxon>
        <taxon>Mortierellales</taxon>
        <taxon>Mortierellaceae</taxon>
        <taxon>Lunasporangiospora</taxon>
    </lineage>
</organism>
<reference evidence="2" key="1">
    <citation type="journal article" date="2020" name="Fungal Divers.">
        <title>Resolving the Mortierellaceae phylogeny through synthesis of multi-gene phylogenetics and phylogenomics.</title>
        <authorList>
            <person name="Vandepol N."/>
            <person name="Liber J."/>
            <person name="Desiro A."/>
            <person name="Na H."/>
            <person name="Kennedy M."/>
            <person name="Barry K."/>
            <person name="Grigoriev I.V."/>
            <person name="Miller A.N."/>
            <person name="O'Donnell K."/>
            <person name="Stajich J.E."/>
            <person name="Bonito G."/>
        </authorList>
    </citation>
    <scope>NUCLEOTIDE SEQUENCE</scope>
    <source>
        <strain evidence="2">KOD1015</strain>
    </source>
</reference>
<dbReference type="PANTHER" id="PTHR21329:SF3">
    <property type="entry name" value="PHOSPHATIDYLINOSITOL N-ACETYLGLUCOSAMINYLTRANSFERASE SUBUNIT Q"/>
    <property type="match status" value="1"/>
</dbReference>
<keyword evidence="3" id="KW-1185">Reference proteome</keyword>
<evidence type="ECO:0000313" key="3">
    <source>
        <dbReference type="Proteomes" id="UP000780801"/>
    </source>
</evidence>
<feature type="transmembrane region" description="Helical" evidence="1">
    <location>
        <begin position="168"/>
        <end position="189"/>
    </location>
</feature>
<keyword evidence="1" id="KW-1133">Transmembrane helix</keyword>